<protein>
    <recommendedName>
        <fullName evidence="4">DUF1877 family protein</fullName>
    </recommendedName>
</protein>
<name>A0ABP4IWS5_9ACTN</name>
<organism evidence="2 3">
    <name type="scientific">Kitasatospora putterlickiae</name>
    <dbReference type="NCBI Taxonomy" id="221725"/>
    <lineage>
        <taxon>Bacteria</taxon>
        <taxon>Bacillati</taxon>
        <taxon>Actinomycetota</taxon>
        <taxon>Actinomycetes</taxon>
        <taxon>Kitasatosporales</taxon>
        <taxon>Streptomycetaceae</taxon>
        <taxon>Kitasatospora</taxon>
    </lineage>
</organism>
<sequence length="165" mass="17319">MGVLTDYFRAADDAAVLDALGETEGGPLVGGAGTVFDGVEAKGVDPSVVLGQLVAVVRRVEWAVGLVGETPVWPTTPPPGREGPSGEDDPWATGPWVTRLGRPVRDTLADLPAAEASDVSARWAAQAEELDGADGEDLRPLVEELSALARRAREAGEDLYCWICL</sequence>
<comment type="caution">
    <text evidence="2">The sequence shown here is derived from an EMBL/GenBank/DDBJ whole genome shotgun (WGS) entry which is preliminary data.</text>
</comment>
<evidence type="ECO:0008006" key="4">
    <source>
        <dbReference type="Google" id="ProtNLM"/>
    </source>
</evidence>
<evidence type="ECO:0000256" key="1">
    <source>
        <dbReference type="SAM" id="MobiDB-lite"/>
    </source>
</evidence>
<dbReference type="RefSeq" id="WP_344338180.1">
    <property type="nucleotide sequence ID" value="NZ_BAAAKJ010000230.1"/>
</dbReference>
<evidence type="ECO:0000313" key="2">
    <source>
        <dbReference type="EMBL" id="GAA1400851.1"/>
    </source>
</evidence>
<reference evidence="3" key="1">
    <citation type="journal article" date="2019" name="Int. J. Syst. Evol. Microbiol.">
        <title>The Global Catalogue of Microorganisms (GCM) 10K type strain sequencing project: providing services to taxonomists for standard genome sequencing and annotation.</title>
        <authorList>
            <consortium name="The Broad Institute Genomics Platform"/>
            <consortium name="The Broad Institute Genome Sequencing Center for Infectious Disease"/>
            <person name="Wu L."/>
            <person name="Ma J."/>
        </authorList>
    </citation>
    <scope>NUCLEOTIDE SEQUENCE [LARGE SCALE GENOMIC DNA]</scope>
    <source>
        <strain evidence="3">JCM 12393</strain>
    </source>
</reference>
<evidence type="ECO:0000313" key="3">
    <source>
        <dbReference type="Proteomes" id="UP001499863"/>
    </source>
</evidence>
<proteinExistence type="predicted"/>
<gene>
    <name evidence="2" type="ORF">GCM10009639_42430</name>
</gene>
<dbReference type="Proteomes" id="UP001499863">
    <property type="component" value="Unassembled WGS sequence"/>
</dbReference>
<accession>A0ABP4IWS5</accession>
<keyword evidence="3" id="KW-1185">Reference proteome</keyword>
<feature type="region of interest" description="Disordered" evidence="1">
    <location>
        <begin position="69"/>
        <end position="97"/>
    </location>
</feature>
<dbReference type="EMBL" id="BAAAKJ010000230">
    <property type="protein sequence ID" value="GAA1400851.1"/>
    <property type="molecule type" value="Genomic_DNA"/>
</dbReference>